<accession>A0A316FS45</accession>
<dbReference type="RefSeq" id="WP_109763599.1">
    <property type="nucleotide sequence ID" value="NZ_QGGU01000006.1"/>
</dbReference>
<protein>
    <submittedName>
        <fullName evidence="2">PilZ domain-containing protein</fullName>
    </submittedName>
</protein>
<dbReference type="Gene3D" id="2.40.10.220">
    <property type="entry name" value="predicted glycosyltransferase like domains"/>
    <property type="match status" value="1"/>
</dbReference>
<dbReference type="Pfam" id="PF07238">
    <property type="entry name" value="PilZ"/>
    <property type="match status" value="1"/>
</dbReference>
<dbReference type="Proteomes" id="UP000245790">
    <property type="component" value="Unassembled WGS sequence"/>
</dbReference>
<reference evidence="2 3" key="1">
    <citation type="submission" date="2018-05" db="EMBL/GenBank/DDBJ databases">
        <title>Genomic Encyclopedia of Type Strains, Phase IV (KMG-IV): sequencing the most valuable type-strain genomes for metagenomic binning, comparative biology and taxonomic classification.</title>
        <authorList>
            <person name="Goeker M."/>
        </authorList>
    </citation>
    <scope>NUCLEOTIDE SEQUENCE [LARGE SCALE GENOMIC DNA]</scope>
    <source>
        <strain evidence="2 3">DSM 25350</strain>
    </source>
</reference>
<dbReference type="AlphaFoldDB" id="A0A316FS45"/>
<name>A0A316FS45_9GAMM</name>
<evidence type="ECO:0000259" key="1">
    <source>
        <dbReference type="Pfam" id="PF07238"/>
    </source>
</evidence>
<proteinExistence type="predicted"/>
<evidence type="ECO:0000313" key="3">
    <source>
        <dbReference type="Proteomes" id="UP000245790"/>
    </source>
</evidence>
<gene>
    <name evidence="2" type="ORF">C8D97_106238</name>
</gene>
<sequence length="190" mass="22376">MSIDQERRDFFRIEDEVTMQLTPQSAPVGNDTSPVDQLDSSLPEEFIILNQLRKLDNDSVQLMRSIQDKHRDIAQYFKTQNDKFELLSRYIANQLKDNFKLHQVNISGSGLKFHDSKDYPVNSNWHLKLLLYPDCYGFYCQTKVIQCEPKDKGFDVTLEFTNINTHDQDELVKHITRLQSQKLRKERLGH</sequence>
<dbReference type="InterPro" id="IPR009875">
    <property type="entry name" value="PilZ_domain"/>
</dbReference>
<keyword evidence="3" id="KW-1185">Reference proteome</keyword>
<evidence type="ECO:0000313" key="2">
    <source>
        <dbReference type="EMBL" id="PWK50945.1"/>
    </source>
</evidence>
<dbReference type="EMBL" id="QGGU01000006">
    <property type="protein sequence ID" value="PWK50945.1"/>
    <property type="molecule type" value="Genomic_DNA"/>
</dbReference>
<dbReference type="OrthoDB" id="9780702at2"/>
<dbReference type="GO" id="GO:0035438">
    <property type="term" value="F:cyclic-di-GMP binding"/>
    <property type="evidence" value="ECO:0007669"/>
    <property type="project" value="InterPro"/>
</dbReference>
<organism evidence="2 3">
    <name type="scientific">Pleionea mediterranea</name>
    <dbReference type="NCBI Taxonomy" id="523701"/>
    <lineage>
        <taxon>Bacteria</taxon>
        <taxon>Pseudomonadati</taxon>
        <taxon>Pseudomonadota</taxon>
        <taxon>Gammaproteobacteria</taxon>
        <taxon>Oceanospirillales</taxon>
        <taxon>Pleioneaceae</taxon>
        <taxon>Pleionea</taxon>
    </lineage>
</organism>
<feature type="domain" description="PilZ" evidence="1">
    <location>
        <begin position="89"/>
        <end position="175"/>
    </location>
</feature>
<comment type="caution">
    <text evidence="2">The sequence shown here is derived from an EMBL/GenBank/DDBJ whole genome shotgun (WGS) entry which is preliminary data.</text>
</comment>